<dbReference type="InterPro" id="IPR019627">
    <property type="entry name" value="YAcAr"/>
</dbReference>
<dbReference type="AlphaFoldDB" id="A0A5S4H3N4"/>
<evidence type="ECO:0000313" key="3">
    <source>
        <dbReference type="Proteomes" id="UP000306628"/>
    </source>
</evidence>
<feature type="domain" description="YspA cpYpsA-related SLOG" evidence="1">
    <location>
        <begin position="73"/>
        <end position="146"/>
    </location>
</feature>
<accession>A0A5S4H3N4</accession>
<organism evidence="2 3">
    <name type="scientific">Nonomuraea zeae</name>
    <dbReference type="NCBI Taxonomy" id="1642303"/>
    <lineage>
        <taxon>Bacteria</taxon>
        <taxon>Bacillati</taxon>
        <taxon>Actinomycetota</taxon>
        <taxon>Actinomycetes</taxon>
        <taxon>Streptosporangiales</taxon>
        <taxon>Streptosporangiaceae</taxon>
        <taxon>Nonomuraea</taxon>
    </lineage>
</organism>
<dbReference type="RefSeq" id="WP_138687645.1">
    <property type="nucleotide sequence ID" value="NZ_JBHSAZ010000112.1"/>
</dbReference>
<dbReference type="Proteomes" id="UP000306628">
    <property type="component" value="Unassembled WGS sequence"/>
</dbReference>
<sequence>MNRHADQQHTVPCTRCGATPTRLYAQGRLCADHSPSALAGQAEPAGGYCAPARHYCSPDARCGAWAAQQPLWRVLATGGRDRDDKPLVWGVFNGIRKEHPRLVVVHGAAYPKAIRGLRPDRSADWLIHLWCVANKIYEETHPADWKTCSTPDCAPEHRKQHRSGGTYCPDAGTWRNDEMVQLHADECVAFPGRGPGTRDCMRRAGAAGIPVRPIPWTRADQNPLFEQEAAS</sequence>
<dbReference type="OrthoDB" id="572639at2"/>
<dbReference type="Pfam" id="PF10686">
    <property type="entry name" value="YAcAr"/>
    <property type="match status" value="1"/>
</dbReference>
<evidence type="ECO:0000259" key="1">
    <source>
        <dbReference type="Pfam" id="PF10686"/>
    </source>
</evidence>
<keyword evidence="3" id="KW-1185">Reference proteome</keyword>
<name>A0A5S4H3N4_9ACTN</name>
<reference evidence="2 3" key="1">
    <citation type="submission" date="2019-05" db="EMBL/GenBank/DDBJ databases">
        <title>Draft genome sequence of Nonomuraea zeae DSM 100528.</title>
        <authorList>
            <person name="Saricaoglu S."/>
            <person name="Isik K."/>
        </authorList>
    </citation>
    <scope>NUCLEOTIDE SEQUENCE [LARGE SCALE GENOMIC DNA]</scope>
    <source>
        <strain evidence="2 3">DSM 100528</strain>
    </source>
</reference>
<protein>
    <submittedName>
        <fullName evidence="2">DUF2493 domain-containing protein</fullName>
    </submittedName>
</protein>
<comment type="caution">
    <text evidence="2">The sequence shown here is derived from an EMBL/GenBank/DDBJ whole genome shotgun (WGS) entry which is preliminary data.</text>
</comment>
<dbReference type="EMBL" id="VCKX01000002">
    <property type="protein sequence ID" value="TMR39619.1"/>
    <property type="molecule type" value="Genomic_DNA"/>
</dbReference>
<evidence type="ECO:0000313" key="2">
    <source>
        <dbReference type="EMBL" id="TMR39619.1"/>
    </source>
</evidence>
<gene>
    <name evidence="2" type="ORF">ETD85_00990</name>
</gene>
<proteinExistence type="predicted"/>